<dbReference type="EMBL" id="JADLZT010000001">
    <property type="protein sequence ID" value="MBF6022688.1"/>
    <property type="molecule type" value="Genomic_DNA"/>
</dbReference>
<keyword evidence="3" id="KW-0813">Transport</keyword>
<dbReference type="SUPFAM" id="SSF52218">
    <property type="entry name" value="Flavoproteins"/>
    <property type="match status" value="1"/>
</dbReference>
<keyword evidence="5" id="KW-0812">Transmembrane</keyword>
<evidence type="ECO:0000259" key="6">
    <source>
        <dbReference type="PROSITE" id="PS50902"/>
    </source>
</evidence>
<dbReference type="CDD" id="cd06200">
    <property type="entry name" value="SiR_like1"/>
    <property type="match status" value="1"/>
</dbReference>
<dbReference type="PROSITE" id="PS51384">
    <property type="entry name" value="FAD_FR"/>
    <property type="match status" value="1"/>
</dbReference>
<organism evidence="8 9">
    <name type="scientific">Lysobacter niastensis</name>
    <dbReference type="NCBI Taxonomy" id="380629"/>
    <lineage>
        <taxon>Bacteria</taxon>
        <taxon>Pseudomonadati</taxon>
        <taxon>Pseudomonadota</taxon>
        <taxon>Gammaproteobacteria</taxon>
        <taxon>Lysobacterales</taxon>
        <taxon>Lysobacteraceae</taxon>
        <taxon>Lysobacter</taxon>
    </lineage>
</organism>
<feature type="transmembrane region" description="Helical" evidence="5">
    <location>
        <begin position="47"/>
        <end position="68"/>
    </location>
</feature>
<proteinExistence type="predicted"/>
<dbReference type="PANTHER" id="PTHR19384">
    <property type="entry name" value="NITRIC OXIDE SYNTHASE-RELATED"/>
    <property type="match status" value="1"/>
</dbReference>
<dbReference type="InterPro" id="IPR001433">
    <property type="entry name" value="OxRdtase_FAD/NAD-bd"/>
</dbReference>
<dbReference type="SUPFAM" id="SSF63380">
    <property type="entry name" value="Riboflavin synthase domain-like"/>
    <property type="match status" value="1"/>
</dbReference>
<dbReference type="InterPro" id="IPR008254">
    <property type="entry name" value="Flavodoxin/NO_synth"/>
</dbReference>
<keyword evidence="9" id="KW-1185">Reference proteome</keyword>
<feature type="domain" description="FAD-binding FR-type" evidence="7">
    <location>
        <begin position="240"/>
        <end position="408"/>
    </location>
</feature>
<gene>
    <name evidence="8" type="ORF">IU514_01465</name>
</gene>
<keyword evidence="5" id="KW-0472">Membrane</keyword>
<evidence type="ECO:0000256" key="5">
    <source>
        <dbReference type="SAM" id="Phobius"/>
    </source>
</evidence>
<evidence type="ECO:0000256" key="1">
    <source>
        <dbReference type="ARBA" id="ARBA00022630"/>
    </source>
</evidence>
<dbReference type="PRINTS" id="PR00369">
    <property type="entry name" value="FLAVODOXIN"/>
</dbReference>
<dbReference type="InterPro" id="IPR017927">
    <property type="entry name" value="FAD-bd_FR_type"/>
</dbReference>
<protein>
    <recommendedName>
        <fullName evidence="4">NADPH--hemoprotein reductase</fullName>
        <ecNumber evidence="4">1.6.2.4</ecNumber>
    </recommendedName>
</protein>
<dbReference type="InterPro" id="IPR039261">
    <property type="entry name" value="FNR_nucleotide-bd"/>
</dbReference>
<sequence>MSTGATRRVDTGAIGQAVLLLALAILAVLLLRWQVETPQWRLPDGTRLMAAAAIVLAYGAFTGAVTLLRRRRNKRHVLPHFAPGVGNDWVVAFASQTGHAEFLARRTWQTLADAGLDADLLPLGALDMSGLARYRHALFVVSTTGEGDAPDSAVRFVRNTLSHRAALPGLRYGVLALGDREYAQFCGFGHRLDAWLRHADAQPMLDLVEVDNGDAGALRHWQHHLGLLAGRTDLSDWSAPAYRPWRLTQRTLLNAGSAGAAAFHVALEPIDAAGLTWQAGDIAEVGPRNSDVDVAAWLEASRQDGTAPVSSGGTSLALAELLGRSHLPDAATAREHGAQAVADMLRPLPHREYSIASLPPDGSVHLLVRQMRRSDGRLGSGSGWLTAHAPMLGKVDLRIRSNPGFHPPADDRPMVLIGNGTGIAGLRALLKSRIASGWRRNWLLFGERNVAHDFHYGDEVRAWQHDGVIERVDLAFSRDRGDRTYVQHLLQDQLPRLREWLESGASVYVCGSLEGMAPAVDAVLREAVGADELEMMALEGRYRRDVY</sequence>
<dbReference type="EC" id="1.6.2.4" evidence="4"/>
<evidence type="ECO:0000256" key="4">
    <source>
        <dbReference type="ARBA" id="ARBA00023797"/>
    </source>
</evidence>
<evidence type="ECO:0000256" key="3">
    <source>
        <dbReference type="ARBA" id="ARBA00022982"/>
    </source>
</evidence>
<evidence type="ECO:0000313" key="8">
    <source>
        <dbReference type="EMBL" id="MBF6022688.1"/>
    </source>
</evidence>
<dbReference type="Gene3D" id="3.40.50.80">
    <property type="entry name" value="Nucleotide-binding domain of ferredoxin-NADP reductase (FNR) module"/>
    <property type="match status" value="1"/>
</dbReference>
<dbReference type="SUPFAM" id="SSF52343">
    <property type="entry name" value="Ferredoxin reductase-like, C-terminal NADP-linked domain"/>
    <property type="match status" value="1"/>
</dbReference>
<dbReference type="InterPro" id="IPR029039">
    <property type="entry name" value="Flavoprotein-like_sf"/>
</dbReference>
<dbReference type="InterPro" id="IPR001709">
    <property type="entry name" value="Flavoprot_Pyr_Nucl_cyt_Rdtase"/>
</dbReference>
<dbReference type="InterPro" id="IPR023173">
    <property type="entry name" value="NADPH_Cyt_P450_Rdtase_alpha"/>
</dbReference>
<keyword evidence="3" id="KW-0249">Electron transport</keyword>
<feature type="domain" description="Flavodoxin-like" evidence="6">
    <location>
        <begin position="89"/>
        <end position="226"/>
    </location>
</feature>
<feature type="transmembrane region" description="Helical" evidence="5">
    <location>
        <begin position="12"/>
        <end position="35"/>
    </location>
</feature>
<dbReference type="PROSITE" id="PS50902">
    <property type="entry name" value="FLAVODOXIN_LIKE"/>
    <property type="match status" value="1"/>
</dbReference>
<reference evidence="8 9" key="1">
    <citation type="submission" date="2020-11" db="EMBL/GenBank/DDBJ databases">
        <title>Draft Genome Sequence and Secondary Metabolite Biosynthetic Potential of the Lysobacter niastensis Type strain DSM 18481.</title>
        <authorList>
            <person name="Turrini P."/>
            <person name="Artuso I."/>
            <person name="Tescari M."/>
            <person name="Lugli G.A."/>
            <person name="Frangipani E."/>
            <person name="Ventura M."/>
            <person name="Visca P."/>
        </authorList>
    </citation>
    <scope>NUCLEOTIDE SEQUENCE [LARGE SCALE GENOMIC DNA]</scope>
    <source>
        <strain evidence="8 9">DSM 18481</strain>
    </source>
</reference>
<accession>A0ABS0B2Y5</accession>
<keyword evidence="5" id="KW-1133">Transmembrane helix</keyword>
<dbReference type="Gene3D" id="1.20.990.10">
    <property type="entry name" value="NADPH-cytochrome p450 Reductase, Chain A, domain 3"/>
    <property type="match status" value="1"/>
</dbReference>
<dbReference type="Gene3D" id="3.40.50.360">
    <property type="match status" value="1"/>
</dbReference>
<evidence type="ECO:0000259" key="7">
    <source>
        <dbReference type="PROSITE" id="PS51384"/>
    </source>
</evidence>
<dbReference type="Proteomes" id="UP001429984">
    <property type="component" value="Unassembled WGS sequence"/>
</dbReference>
<dbReference type="Pfam" id="PF00258">
    <property type="entry name" value="Flavodoxin_1"/>
    <property type="match status" value="1"/>
</dbReference>
<dbReference type="InterPro" id="IPR017938">
    <property type="entry name" value="Riboflavin_synthase-like_b-brl"/>
</dbReference>
<keyword evidence="1" id="KW-0285">Flavoprotein</keyword>
<dbReference type="RefSeq" id="WP_194929285.1">
    <property type="nucleotide sequence ID" value="NZ_JADLZT010000001.1"/>
</dbReference>
<dbReference type="Pfam" id="PF00175">
    <property type="entry name" value="NAD_binding_1"/>
    <property type="match status" value="1"/>
</dbReference>
<name>A0ABS0B2Y5_9GAMM</name>
<dbReference type="InterPro" id="IPR001094">
    <property type="entry name" value="Flavdoxin-like"/>
</dbReference>
<comment type="caution">
    <text evidence="8">The sequence shown here is derived from an EMBL/GenBank/DDBJ whole genome shotgun (WGS) entry which is preliminary data.</text>
</comment>
<evidence type="ECO:0000256" key="2">
    <source>
        <dbReference type="ARBA" id="ARBA00022643"/>
    </source>
</evidence>
<evidence type="ECO:0000313" key="9">
    <source>
        <dbReference type="Proteomes" id="UP001429984"/>
    </source>
</evidence>
<dbReference type="PANTHER" id="PTHR19384:SF17">
    <property type="entry name" value="NADPH--CYTOCHROME P450 REDUCTASE"/>
    <property type="match status" value="1"/>
</dbReference>
<dbReference type="PRINTS" id="PR00371">
    <property type="entry name" value="FPNCR"/>
</dbReference>
<dbReference type="Gene3D" id="2.40.30.10">
    <property type="entry name" value="Translation factors"/>
    <property type="match status" value="2"/>
</dbReference>
<keyword evidence="2" id="KW-0288">FMN</keyword>